<evidence type="ECO:0000256" key="1">
    <source>
        <dbReference type="ARBA" id="ARBA00022723"/>
    </source>
</evidence>
<dbReference type="PRINTS" id="PR01407">
    <property type="entry name" value="BUTYPHLNCDUF"/>
</dbReference>
<sequence length="472" mass="53610">MATSNMMDNITSEIICSICLDLFQDPVVLECEHYFCRSCISQFWSKMKGDTSCPECRHVSARRHLKSVRVLANIVERVRLLMPGDEEKDSLCCQEHGHGLGDRLKMYCQDDQKAICVDCWSSKHQLHRIKPIKEATSFYTQKLKLSLESLEPCLAAAENVRLQEEADIKSIDMVFEALSSEIHAEFERVHVFLYKREEQMREELQREVTQRLKTLHSSLQSTTEEVAGLRRTRQEITARLTMRPPTMLQDIDVFLRRCELPVPRSAAAHTTIAALPAHVPHGDLKFLQVWGDLRGVFSPAVTPFTFDPDTAHHNLVLSEDLMAVRCSEEGQQLPDLPGRFNVKLYVLGSRGFSSGRHYWEVSVGGKTAWVLGVCKESASRKGDFRRKPETGFWLVCLSGEQTYAALDAAGTALSLTIKPRKLGIHLDYECGCISFYDADLCCHLYTFTDSFTERLFPIFCPSNNYSGQNEEP</sequence>
<dbReference type="PANTHER" id="PTHR24103">
    <property type="entry name" value="E3 UBIQUITIN-PROTEIN LIGASE TRIM"/>
    <property type="match status" value="1"/>
</dbReference>
<feature type="coiled-coil region" evidence="5">
    <location>
        <begin position="194"/>
        <end position="239"/>
    </location>
</feature>
<dbReference type="SUPFAM" id="SSF57850">
    <property type="entry name" value="RING/U-box"/>
    <property type="match status" value="1"/>
</dbReference>
<dbReference type="AlphaFoldDB" id="V9KU15"/>
<organism evidence="9">
    <name type="scientific">Callorhinchus milii</name>
    <name type="common">Ghost shark</name>
    <dbReference type="NCBI Taxonomy" id="7868"/>
    <lineage>
        <taxon>Eukaryota</taxon>
        <taxon>Metazoa</taxon>
        <taxon>Chordata</taxon>
        <taxon>Craniata</taxon>
        <taxon>Vertebrata</taxon>
        <taxon>Chondrichthyes</taxon>
        <taxon>Holocephali</taxon>
        <taxon>Chimaeriformes</taxon>
        <taxon>Callorhinchidae</taxon>
        <taxon>Callorhinchus</taxon>
    </lineage>
</organism>
<feature type="domain" description="B30.2/SPRY" evidence="8">
    <location>
        <begin position="283"/>
        <end position="472"/>
    </location>
</feature>
<dbReference type="SUPFAM" id="SSF49899">
    <property type="entry name" value="Concanavalin A-like lectins/glucanases"/>
    <property type="match status" value="1"/>
</dbReference>
<dbReference type="InterPro" id="IPR001870">
    <property type="entry name" value="B30.2/SPRY"/>
</dbReference>
<dbReference type="PROSITE" id="PS50089">
    <property type="entry name" value="ZF_RING_2"/>
    <property type="match status" value="1"/>
</dbReference>
<proteinExistence type="evidence at transcript level"/>
<evidence type="ECO:0000256" key="3">
    <source>
        <dbReference type="ARBA" id="ARBA00022833"/>
    </source>
</evidence>
<dbReference type="InterPro" id="IPR050143">
    <property type="entry name" value="TRIM/RBCC"/>
</dbReference>
<feature type="non-terminal residue" evidence="9">
    <location>
        <position position="472"/>
    </location>
</feature>
<dbReference type="Pfam" id="PF00643">
    <property type="entry name" value="zf-B_box"/>
    <property type="match status" value="1"/>
</dbReference>
<keyword evidence="1" id="KW-0479">Metal-binding</keyword>
<dbReference type="InterPro" id="IPR001841">
    <property type="entry name" value="Znf_RING"/>
</dbReference>
<dbReference type="EMBL" id="JW869500">
    <property type="protein sequence ID" value="AFP02018.1"/>
    <property type="molecule type" value="mRNA"/>
</dbReference>
<evidence type="ECO:0000313" key="9">
    <source>
        <dbReference type="EMBL" id="AFP02018.1"/>
    </source>
</evidence>
<dbReference type="Pfam" id="PF13765">
    <property type="entry name" value="PRY"/>
    <property type="match status" value="1"/>
</dbReference>
<dbReference type="SUPFAM" id="SSF57845">
    <property type="entry name" value="B-box zinc-binding domain"/>
    <property type="match status" value="1"/>
</dbReference>
<dbReference type="InterPro" id="IPR003877">
    <property type="entry name" value="SPRY_dom"/>
</dbReference>
<evidence type="ECO:0000256" key="2">
    <source>
        <dbReference type="ARBA" id="ARBA00022771"/>
    </source>
</evidence>
<keyword evidence="2 4" id="KW-0863">Zinc-finger</keyword>
<keyword evidence="3" id="KW-0862">Zinc</keyword>
<dbReference type="Pfam" id="PF00622">
    <property type="entry name" value="SPRY"/>
    <property type="match status" value="1"/>
</dbReference>
<dbReference type="InterPro" id="IPR006574">
    <property type="entry name" value="PRY"/>
</dbReference>
<dbReference type="PROSITE" id="PS50119">
    <property type="entry name" value="ZF_BBOX"/>
    <property type="match status" value="1"/>
</dbReference>
<protein>
    <submittedName>
        <fullName evidence="9">Tripartite motif-containing protein 39-like protein</fullName>
    </submittedName>
</protein>
<feature type="domain" description="RING-type" evidence="6">
    <location>
        <begin position="16"/>
        <end position="57"/>
    </location>
</feature>
<dbReference type="Gene3D" id="2.60.120.920">
    <property type="match status" value="1"/>
</dbReference>
<evidence type="ECO:0000259" key="8">
    <source>
        <dbReference type="PROSITE" id="PS50188"/>
    </source>
</evidence>
<dbReference type="CDD" id="cd13733">
    <property type="entry name" value="SPRY_PRY_C-I_1"/>
    <property type="match status" value="1"/>
</dbReference>
<dbReference type="SMART" id="SM00336">
    <property type="entry name" value="BBOX"/>
    <property type="match status" value="1"/>
</dbReference>
<evidence type="ECO:0000259" key="7">
    <source>
        <dbReference type="PROSITE" id="PS50119"/>
    </source>
</evidence>
<accession>V9KU15</accession>
<dbReference type="FunFam" id="2.60.120.920:FF:000004">
    <property type="entry name" value="Butyrophilin subfamily 1 member A1"/>
    <property type="match status" value="1"/>
</dbReference>
<dbReference type="InterPro" id="IPR003879">
    <property type="entry name" value="Butyrophylin_SPRY"/>
</dbReference>
<dbReference type="InterPro" id="IPR000315">
    <property type="entry name" value="Znf_B-box"/>
</dbReference>
<dbReference type="InterPro" id="IPR017907">
    <property type="entry name" value="Znf_RING_CS"/>
</dbReference>
<keyword evidence="5" id="KW-0175">Coiled coil</keyword>
<dbReference type="InterPro" id="IPR013083">
    <property type="entry name" value="Znf_RING/FYVE/PHD"/>
</dbReference>
<dbReference type="InterPro" id="IPR043136">
    <property type="entry name" value="B30.2/SPRY_sf"/>
</dbReference>
<dbReference type="SMART" id="SM00589">
    <property type="entry name" value="PRY"/>
    <property type="match status" value="1"/>
</dbReference>
<dbReference type="Pfam" id="PF15227">
    <property type="entry name" value="zf-C3HC4_4"/>
    <property type="match status" value="1"/>
</dbReference>
<dbReference type="Gene3D" id="3.30.160.60">
    <property type="entry name" value="Classic Zinc Finger"/>
    <property type="match status" value="1"/>
</dbReference>
<evidence type="ECO:0000259" key="6">
    <source>
        <dbReference type="PROSITE" id="PS50089"/>
    </source>
</evidence>
<dbReference type="PROSITE" id="PS50188">
    <property type="entry name" value="B302_SPRY"/>
    <property type="match status" value="1"/>
</dbReference>
<reference evidence="9" key="1">
    <citation type="journal article" date="2014" name="Nature">
        <title>Elephant shark genome provides unique insights into gnathostome evolution.</title>
        <authorList>
            <consortium name="International Elephant Shark Genome Sequencing Consortium"/>
            <person name="Venkatesh B."/>
            <person name="Lee A.P."/>
            <person name="Ravi V."/>
            <person name="Maurya A.K."/>
            <person name="Lian M.M."/>
            <person name="Swann J.B."/>
            <person name="Ohta Y."/>
            <person name="Flajnik M.F."/>
            <person name="Sutoh Y."/>
            <person name="Kasahara M."/>
            <person name="Hoon S."/>
            <person name="Gangu V."/>
            <person name="Roy S.W."/>
            <person name="Irimia M."/>
            <person name="Korzh V."/>
            <person name="Kondrychyn I."/>
            <person name="Lim Z.W."/>
            <person name="Tay B.H."/>
            <person name="Tohari S."/>
            <person name="Kong K.W."/>
            <person name="Ho S."/>
            <person name="Lorente-Galdos B."/>
            <person name="Quilez J."/>
            <person name="Marques-Bonet T."/>
            <person name="Raney B.J."/>
            <person name="Ingham P.W."/>
            <person name="Tay A."/>
            <person name="Hillier L.W."/>
            <person name="Minx P."/>
            <person name="Boehm T."/>
            <person name="Wilson R.K."/>
            <person name="Brenner S."/>
            <person name="Warren W.C."/>
        </authorList>
    </citation>
    <scope>NUCLEOTIDE SEQUENCE</scope>
    <source>
        <tissue evidence="9">Ovary</tissue>
    </source>
</reference>
<name>V9KU15_CALMI</name>
<evidence type="ECO:0000256" key="4">
    <source>
        <dbReference type="PROSITE-ProRule" id="PRU00024"/>
    </source>
</evidence>
<dbReference type="GO" id="GO:0008270">
    <property type="term" value="F:zinc ion binding"/>
    <property type="evidence" value="ECO:0007669"/>
    <property type="project" value="UniProtKB-KW"/>
</dbReference>
<evidence type="ECO:0000256" key="5">
    <source>
        <dbReference type="SAM" id="Coils"/>
    </source>
</evidence>
<dbReference type="SMART" id="SM00184">
    <property type="entry name" value="RING"/>
    <property type="match status" value="1"/>
</dbReference>
<dbReference type="SMART" id="SM00449">
    <property type="entry name" value="SPRY"/>
    <property type="match status" value="1"/>
</dbReference>
<dbReference type="Gene3D" id="3.30.40.10">
    <property type="entry name" value="Zinc/RING finger domain, C3HC4 (zinc finger)"/>
    <property type="match status" value="1"/>
</dbReference>
<dbReference type="InterPro" id="IPR013320">
    <property type="entry name" value="ConA-like_dom_sf"/>
</dbReference>
<dbReference type="PROSITE" id="PS00518">
    <property type="entry name" value="ZF_RING_1"/>
    <property type="match status" value="1"/>
</dbReference>
<feature type="domain" description="B box-type" evidence="7">
    <location>
        <begin position="88"/>
        <end position="132"/>
    </location>
</feature>